<organism evidence="8 9">
    <name type="scientific">Rugosimonospora acidiphila</name>
    <dbReference type="NCBI Taxonomy" id="556531"/>
    <lineage>
        <taxon>Bacteria</taxon>
        <taxon>Bacillati</taxon>
        <taxon>Actinomycetota</taxon>
        <taxon>Actinomycetes</taxon>
        <taxon>Micromonosporales</taxon>
        <taxon>Micromonosporaceae</taxon>
        <taxon>Rugosimonospora</taxon>
    </lineage>
</organism>
<comment type="similarity">
    <text evidence="1">Belongs to the AfsR/DnrI/RedD regulatory family.</text>
</comment>
<evidence type="ECO:0000313" key="9">
    <source>
        <dbReference type="Proteomes" id="UP001501570"/>
    </source>
</evidence>
<evidence type="ECO:0000313" key="8">
    <source>
        <dbReference type="EMBL" id="GAA5199663.1"/>
    </source>
</evidence>
<proteinExistence type="inferred from homology"/>
<dbReference type="Gene3D" id="1.10.10.10">
    <property type="entry name" value="Winged helix-like DNA-binding domain superfamily/Winged helix DNA-binding domain"/>
    <property type="match status" value="1"/>
</dbReference>
<dbReference type="PANTHER" id="PTHR35807">
    <property type="entry name" value="TRANSCRIPTIONAL REGULATOR REDD-RELATED"/>
    <property type="match status" value="1"/>
</dbReference>
<dbReference type="PANTHER" id="PTHR35807:SF1">
    <property type="entry name" value="TRANSCRIPTIONAL REGULATOR REDD"/>
    <property type="match status" value="1"/>
</dbReference>
<dbReference type="InterPro" id="IPR005158">
    <property type="entry name" value="BTAD"/>
</dbReference>
<dbReference type="Gene3D" id="1.25.40.10">
    <property type="entry name" value="Tetratricopeptide repeat domain"/>
    <property type="match status" value="2"/>
</dbReference>
<dbReference type="InterPro" id="IPR016032">
    <property type="entry name" value="Sig_transdc_resp-reg_C-effctor"/>
</dbReference>
<feature type="domain" description="OmpR/PhoB-type" evidence="7">
    <location>
        <begin position="27"/>
        <end position="132"/>
    </location>
</feature>
<dbReference type="InterPro" id="IPR041664">
    <property type="entry name" value="AAA_16"/>
</dbReference>
<dbReference type="InterPro" id="IPR011990">
    <property type="entry name" value="TPR-like_helical_dom_sf"/>
</dbReference>
<name>A0ABP9SR53_9ACTN</name>
<keyword evidence="4" id="KW-0804">Transcription</keyword>
<accession>A0ABP9SR53</accession>
<protein>
    <recommendedName>
        <fullName evidence="7">OmpR/PhoB-type domain-containing protein</fullName>
    </recommendedName>
</protein>
<dbReference type="SUPFAM" id="SSF46894">
    <property type="entry name" value="C-terminal effector domain of the bipartite response regulators"/>
    <property type="match status" value="1"/>
</dbReference>
<sequence length="1096" mass="118400">MAESSLPRPNAGTEPSLVAARGAATLVDPERADDTLTVQILGPLRMWRGGAEVDTGPRQQAYLLALLLLRAGHSVSSSELIDLVWGETVPASALNILQKYVGTVRRLVEPNLPARAPGSYLHRTDTGYRFDDGRVQLDLTEFRRLLRLARAAVDTDRLDEAADTYEKALSRWRGSVGDGLPITNAASPLFASVNRELRDACVEAAQVVVPRGRAERILQPLRLAAWLAPFDEIMQSTLMTALDAWGLQAEALSVFDTVRLRLTEELGIGPGLALREAHRRVLRGAGAVVGPSAAGAHREPLNPTASQGQSTARKRSDHRSDRLFGRQEQLVLLHQAVESAVSGRAQIVLVEGPPGAGKSRLLAEAADQAAANGVVTFWGRCHDGEGAPSMWPWMQVVEAVIATLPEHDRGRWVAVLDDLLRRPGREADVPARPDAGAQFQLFTKVVALFGDAAARRPIIVVIDDLHWADHASLQLFAFLAGSLPARSALMGSVRDHAPTPTQHLRRVLAGIARQGGHQRITVGPLSPADVAELVHQETGQRPSPAVARDIQARTEGNPLFVRELARFLAEEGHLSDPAAARAAIPATVRDIVRDRMARLEDGDRRLLEVAALMGRSIDVRLLADANDLDVLQCVARLEALADLGLVEVDPVPLGGWRFVHDLVRESVVRSTSRSDASQFHLRIAALLAQTQEPAERQREALAHHLLCAGPLADPEETAQALIVAGRIAARRSAYDRAEHHLAAAAQTARSAILLDLELSALTELTAVAGIYAGFVGAPMDHLDRAEEVARLLGREREATALLFSRFLAHAQGIQLDAAGRLARRLLHYGQRSADPVVRASGHHAWGVHQWSTGNVGEAYRNLSESDALVRAERDAEPLRHRLQMMTPVMLALNTALHGDPAAARQLLDTVESQAGDDPYALSIWGSFAVTAAAVAGDSAWALRSAQKAIDADPNFSFTFSGSYPRLAKHWATAMSGGDPGQAALEMERLIESALVDPPRSNLATWYALLAEVLLRAGDVGAAITALDKGETFIETYGERYAEGLVLLIRAQALRAGGDVESAQNVARRALTLTREREANLFAARVGELLGLFEDHP</sequence>
<dbReference type="Pfam" id="PF03704">
    <property type="entry name" value="BTAD"/>
    <property type="match status" value="1"/>
</dbReference>
<dbReference type="SUPFAM" id="SSF52540">
    <property type="entry name" value="P-loop containing nucleoside triphosphate hydrolases"/>
    <property type="match status" value="1"/>
</dbReference>
<keyword evidence="9" id="KW-1185">Reference proteome</keyword>
<dbReference type="Pfam" id="PF00486">
    <property type="entry name" value="Trans_reg_C"/>
    <property type="match status" value="1"/>
</dbReference>
<dbReference type="EMBL" id="BAABJQ010000038">
    <property type="protein sequence ID" value="GAA5199663.1"/>
    <property type="molecule type" value="Genomic_DNA"/>
</dbReference>
<dbReference type="InterPro" id="IPR036388">
    <property type="entry name" value="WH-like_DNA-bd_sf"/>
</dbReference>
<feature type="DNA-binding region" description="OmpR/PhoB-type" evidence="5">
    <location>
        <begin position="27"/>
        <end position="132"/>
    </location>
</feature>
<reference evidence="9" key="1">
    <citation type="journal article" date="2019" name="Int. J. Syst. Evol. Microbiol.">
        <title>The Global Catalogue of Microorganisms (GCM) 10K type strain sequencing project: providing services to taxonomists for standard genome sequencing and annotation.</title>
        <authorList>
            <consortium name="The Broad Institute Genomics Platform"/>
            <consortium name="The Broad Institute Genome Sequencing Center for Infectious Disease"/>
            <person name="Wu L."/>
            <person name="Ma J."/>
        </authorList>
    </citation>
    <scope>NUCLEOTIDE SEQUENCE [LARGE SCALE GENOMIC DNA]</scope>
    <source>
        <strain evidence="9">JCM 18304</strain>
    </source>
</reference>
<evidence type="ECO:0000256" key="6">
    <source>
        <dbReference type="SAM" id="MobiDB-lite"/>
    </source>
</evidence>
<dbReference type="InterPro" id="IPR027417">
    <property type="entry name" value="P-loop_NTPase"/>
</dbReference>
<dbReference type="Pfam" id="PF13191">
    <property type="entry name" value="AAA_16"/>
    <property type="match status" value="1"/>
</dbReference>
<dbReference type="SUPFAM" id="SSF48452">
    <property type="entry name" value="TPR-like"/>
    <property type="match status" value="2"/>
</dbReference>
<evidence type="ECO:0000256" key="4">
    <source>
        <dbReference type="ARBA" id="ARBA00023163"/>
    </source>
</evidence>
<comment type="caution">
    <text evidence="8">The sequence shown here is derived from an EMBL/GenBank/DDBJ whole genome shotgun (WGS) entry which is preliminary data.</text>
</comment>
<dbReference type="PROSITE" id="PS51755">
    <property type="entry name" value="OMPR_PHOB"/>
    <property type="match status" value="1"/>
</dbReference>
<dbReference type="InterPro" id="IPR001867">
    <property type="entry name" value="OmpR/PhoB-type_DNA-bd"/>
</dbReference>
<evidence type="ECO:0000256" key="3">
    <source>
        <dbReference type="ARBA" id="ARBA00023125"/>
    </source>
</evidence>
<evidence type="ECO:0000256" key="2">
    <source>
        <dbReference type="ARBA" id="ARBA00023015"/>
    </source>
</evidence>
<evidence type="ECO:0000259" key="7">
    <source>
        <dbReference type="PROSITE" id="PS51755"/>
    </source>
</evidence>
<keyword evidence="3 5" id="KW-0238">DNA-binding</keyword>
<feature type="region of interest" description="Disordered" evidence="6">
    <location>
        <begin position="291"/>
        <end position="320"/>
    </location>
</feature>
<dbReference type="SMART" id="SM01043">
    <property type="entry name" value="BTAD"/>
    <property type="match status" value="1"/>
</dbReference>
<evidence type="ECO:0000256" key="1">
    <source>
        <dbReference type="ARBA" id="ARBA00005820"/>
    </source>
</evidence>
<gene>
    <name evidence="8" type="ORF">GCM10023322_75830</name>
</gene>
<dbReference type="Gene3D" id="3.40.50.300">
    <property type="entry name" value="P-loop containing nucleotide triphosphate hydrolases"/>
    <property type="match status" value="1"/>
</dbReference>
<dbReference type="Proteomes" id="UP001501570">
    <property type="component" value="Unassembled WGS sequence"/>
</dbReference>
<dbReference type="SMART" id="SM00862">
    <property type="entry name" value="Trans_reg_C"/>
    <property type="match status" value="1"/>
</dbReference>
<dbReference type="InterPro" id="IPR051677">
    <property type="entry name" value="AfsR-DnrI-RedD_regulator"/>
</dbReference>
<keyword evidence="2" id="KW-0805">Transcription regulation</keyword>
<evidence type="ECO:0000256" key="5">
    <source>
        <dbReference type="PROSITE-ProRule" id="PRU01091"/>
    </source>
</evidence>